<dbReference type="KEGG" id="rag:B739_0428"/>
<name>J9R5J7_RIEAN</name>
<dbReference type="Pfam" id="PF00132">
    <property type="entry name" value="Hexapep"/>
    <property type="match status" value="1"/>
</dbReference>
<dbReference type="InterPro" id="IPR051159">
    <property type="entry name" value="Hexapeptide_acetyltransf"/>
</dbReference>
<keyword evidence="1" id="KW-1133">Transmembrane helix</keyword>
<dbReference type="GO" id="GO:0016740">
    <property type="term" value="F:transferase activity"/>
    <property type="evidence" value="ECO:0007669"/>
    <property type="project" value="UniProtKB-KW"/>
</dbReference>
<dbReference type="Proteomes" id="UP000006276">
    <property type="component" value="Chromosome"/>
</dbReference>
<protein>
    <submittedName>
        <fullName evidence="2">Acetyltransferase (Isoleucine patch superfamily)</fullName>
    </submittedName>
</protein>
<dbReference type="CDD" id="cd04647">
    <property type="entry name" value="LbH_MAT_like"/>
    <property type="match status" value="1"/>
</dbReference>
<keyword evidence="1" id="KW-0472">Membrane</keyword>
<dbReference type="PANTHER" id="PTHR23416">
    <property type="entry name" value="SIALIC ACID SYNTHASE-RELATED"/>
    <property type="match status" value="1"/>
</dbReference>
<dbReference type="HOGENOM" id="CLU_051638_7_1_10"/>
<dbReference type="AlphaFoldDB" id="J9R5J7"/>
<dbReference type="InterPro" id="IPR001451">
    <property type="entry name" value="Hexapep"/>
</dbReference>
<dbReference type="Gene3D" id="2.160.10.10">
    <property type="entry name" value="Hexapeptide repeat proteins"/>
    <property type="match status" value="1"/>
</dbReference>
<dbReference type="EMBL" id="CP003787">
    <property type="protein sequence ID" value="AFR35032.1"/>
    <property type="molecule type" value="Genomic_DNA"/>
</dbReference>
<evidence type="ECO:0000313" key="2">
    <source>
        <dbReference type="EMBL" id="AFR35032.1"/>
    </source>
</evidence>
<feature type="transmembrane region" description="Helical" evidence="1">
    <location>
        <begin position="24"/>
        <end position="43"/>
    </location>
</feature>
<organism evidence="2 3">
    <name type="scientific">Riemerella anatipestifer RA-CH-1</name>
    <dbReference type="NCBI Taxonomy" id="1228997"/>
    <lineage>
        <taxon>Bacteria</taxon>
        <taxon>Pseudomonadati</taxon>
        <taxon>Bacteroidota</taxon>
        <taxon>Flavobacteriia</taxon>
        <taxon>Flavobacteriales</taxon>
        <taxon>Weeksellaceae</taxon>
        <taxon>Riemerella</taxon>
    </lineage>
</organism>
<accession>J9R5J7</accession>
<keyword evidence="1" id="KW-0812">Transmembrane</keyword>
<evidence type="ECO:0000256" key="1">
    <source>
        <dbReference type="SAM" id="Phobius"/>
    </source>
</evidence>
<reference evidence="2 3" key="1">
    <citation type="submission" date="2012-09" db="EMBL/GenBank/DDBJ databases">
        <title>Riemerella anatipestifer vaccine strains.</title>
        <authorList>
            <person name="Chun C.A."/>
            <person name="Shu W.M."/>
            <person name="Kang Z.D."/>
            <person name="Jia W.X."/>
        </authorList>
    </citation>
    <scope>NUCLEOTIDE SEQUENCE [LARGE SCALE GENOMIC DNA]</scope>
    <source>
        <strain evidence="2 3">RA-CH-1</strain>
    </source>
</reference>
<dbReference type="PATRIC" id="fig|1228997.3.peg.424"/>
<dbReference type="InterPro" id="IPR011004">
    <property type="entry name" value="Trimer_LpxA-like_sf"/>
</dbReference>
<proteinExistence type="predicted"/>
<keyword evidence="2" id="KW-0808">Transferase</keyword>
<gene>
    <name evidence="2" type="ORF">B739_0428</name>
</gene>
<dbReference type="SUPFAM" id="SSF51161">
    <property type="entry name" value="Trimeric LpxA-like enzymes"/>
    <property type="match status" value="1"/>
</dbReference>
<sequence length="222" mass="24871">MDIVTKGVDVLFCIDLFLAKIRLFFIYLYYSLIGMKDIILFLINKTFKLLKYSEVYLQRGKFFSNPQSSIHSSFKLGADNVLDIHPKAVFNIAENVMINQNNFITVKKEAQLSIGKETYITRATISCLEEITIGENCILGEGLKIFDHNHSYTKEPFSVSKAEFNTAPIKIGNNVWTGANCIILKGVTIGDNVILGAGCTIYKDIPANSIVINKQELMVKSV</sequence>
<evidence type="ECO:0000313" key="3">
    <source>
        <dbReference type="Proteomes" id="UP000006276"/>
    </source>
</evidence>
<keyword evidence="3" id="KW-1185">Reference proteome</keyword>